<evidence type="ECO:0000256" key="10">
    <source>
        <dbReference type="ARBA" id="ARBA00023306"/>
    </source>
</evidence>
<evidence type="ECO:0000256" key="5">
    <source>
        <dbReference type="ARBA" id="ARBA00022475"/>
    </source>
</evidence>
<dbReference type="OrthoDB" id="9802264at2"/>
<dbReference type="AlphaFoldDB" id="A0A5Q2QAG9"/>
<dbReference type="Gene3D" id="3.40.50.300">
    <property type="entry name" value="P-loop containing nucleotide triphosphate hydrolases"/>
    <property type="match status" value="1"/>
</dbReference>
<comment type="subunit">
    <text evidence="11">Homodimer. Forms a membrane-associated complex with FtsX.</text>
</comment>
<evidence type="ECO:0000256" key="9">
    <source>
        <dbReference type="ARBA" id="ARBA00023136"/>
    </source>
</evidence>
<proteinExistence type="inferred from homology"/>
<dbReference type="GO" id="GO:0051301">
    <property type="term" value="P:cell division"/>
    <property type="evidence" value="ECO:0007669"/>
    <property type="project" value="UniProtKB-UniRule"/>
</dbReference>
<gene>
    <name evidence="11 13" type="primary">ftsE</name>
    <name evidence="13" type="ORF">GH975_01060</name>
</gene>
<comment type="function">
    <text evidence="1">Part of the ABC transporter FtsEX involved in cellular division. Important for assembly or stability of the septal ring.</text>
</comment>
<evidence type="ECO:0000256" key="2">
    <source>
        <dbReference type="ARBA" id="ARBA00004202"/>
    </source>
</evidence>
<feature type="domain" description="ABC transporter" evidence="12">
    <location>
        <begin position="2"/>
        <end position="218"/>
    </location>
</feature>
<dbReference type="PROSITE" id="PS50893">
    <property type="entry name" value="ABC_TRANSPORTER_2"/>
    <property type="match status" value="1"/>
</dbReference>
<dbReference type="InterPro" id="IPR015854">
    <property type="entry name" value="ABC_transpr_LolD-like"/>
</dbReference>
<dbReference type="InterPro" id="IPR027417">
    <property type="entry name" value="P-loop_NTPase"/>
</dbReference>
<keyword evidence="6 11" id="KW-0132">Cell division</keyword>
<keyword evidence="10 11" id="KW-0131">Cell cycle</keyword>
<dbReference type="InterPro" id="IPR017871">
    <property type="entry name" value="ABC_transporter-like_CS"/>
</dbReference>
<dbReference type="RefSeq" id="WP_153712726.1">
    <property type="nucleotide sequence ID" value="NZ_CP045871.1"/>
</dbReference>
<evidence type="ECO:0000256" key="7">
    <source>
        <dbReference type="ARBA" id="ARBA00022741"/>
    </source>
</evidence>
<dbReference type="FunFam" id="3.40.50.300:FF:000056">
    <property type="entry name" value="Cell division ATP-binding protein FtsE"/>
    <property type="match status" value="1"/>
</dbReference>
<organism evidence="13 14">
    <name type="scientific">Litorivicinus lipolyticus</name>
    <dbReference type="NCBI Taxonomy" id="418701"/>
    <lineage>
        <taxon>Bacteria</taxon>
        <taxon>Pseudomonadati</taxon>
        <taxon>Pseudomonadota</taxon>
        <taxon>Gammaproteobacteria</taxon>
        <taxon>Oceanospirillales</taxon>
        <taxon>Litorivicinaceae</taxon>
        <taxon>Litorivicinus</taxon>
    </lineage>
</organism>
<dbReference type="KEGG" id="llp:GH975_01060"/>
<dbReference type="EMBL" id="CP045871">
    <property type="protein sequence ID" value="QGG79222.1"/>
    <property type="molecule type" value="Genomic_DNA"/>
</dbReference>
<evidence type="ECO:0000256" key="11">
    <source>
        <dbReference type="RuleBase" id="RU365094"/>
    </source>
</evidence>
<keyword evidence="9 11" id="KW-0472">Membrane</keyword>
<dbReference type="NCBIfam" id="TIGR02673">
    <property type="entry name" value="FtsE"/>
    <property type="match status" value="1"/>
</dbReference>
<dbReference type="GO" id="GO:0005524">
    <property type="term" value="F:ATP binding"/>
    <property type="evidence" value="ECO:0007669"/>
    <property type="project" value="UniProtKB-UniRule"/>
</dbReference>
<dbReference type="Pfam" id="PF00005">
    <property type="entry name" value="ABC_tran"/>
    <property type="match status" value="1"/>
</dbReference>
<evidence type="ECO:0000256" key="8">
    <source>
        <dbReference type="ARBA" id="ARBA00022840"/>
    </source>
</evidence>
<dbReference type="PROSITE" id="PS00211">
    <property type="entry name" value="ABC_TRANSPORTER_1"/>
    <property type="match status" value="1"/>
</dbReference>
<keyword evidence="5 11" id="KW-1003">Cell membrane</keyword>
<name>A0A5Q2QAG9_9GAMM</name>
<dbReference type="InterPro" id="IPR003593">
    <property type="entry name" value="AAA+_ATPase"/>
</dbReference>
<accession>A0A5Q2QAG9</accession>
<keyword evidence="8 11" id="KW-0067">ATP-binding</keyword>
<dbReference type="Proteomes" id="UP000388235">
    <property type="component" value="Chromosome"/>
</dbReference>
<dbReference type="SUPFAM" id="SSF52540">
    <property type="entry name" value="P-loop containing nucleoside triphosphate hydrolases"/>
    <property type="match status" value="1"/>
</dbReference>
<evidence type="ECO:0000259" key="12">
    <source>
        <dbReference type="PROSITE" id="PS50893"/>
    </source>
</evidence>
<dbReference type="GO" id="GO:0005886">
    <property type="term" value="C:plasma membrane"/>
    <property type="evidence" value="ECO:0007669"/>
    <property type="project" value="UniProtKB-SubCell"/>
</dbReference>
<dbReference type="GO" id="GO:0016887">
    <property type="term" value="F:ATP hydrolysis activity"/>
    <property type="evidence" value="ECO:0007669"/>
    <property type="project" value="InterPro"/>
</dbReference>
<sequence length="218" mass="24100">MIEFQNVSKRYGARVALDDVSFRLDPGEMSFLVGHSGAGKSTLLRQLICLEAPTEGRVLVGNFDLRRLTAEQLPIYRRKVGVVFQDPQLLMDRSVYDNVALPLQASGFDRKAIPHRVEAALQQVDLSELAGVLPTALSSGQRQRVGIARAVVHRPALLLADEPTGNLDPDLSKKIMKLFTQFRNHGVTVLIATHEQALVESQPFRVLRLDGGRLVEGQ</sequence>
<keyword evidence="7 11" id="KW-0547">Nucleotide-binding</keyword>
<protein>
    <recommendedName>
        <fullName evidence="4 11">Cell division ATP-binding protein FtsE</fullName>
    </recommendedName>
</protein>
<evidence type="ECO:0000256" key="6">
    <source>
        <dbReference type="ARBA" id="ARBA00022618"/>
    </source>
</evidence>
<evidence type="ECO:0000256" key="1">
    <source>
        <dbReference type="ARBA" id="ARBA00002579"/>
    </source>
</evidence>
<dbReference type="InterPro" id="IPR005286">
    <property type="entry name" value="Cell_div_FtsE"/>
</dbReference>
<comment type="similarity">
    <text evidence="3 11">Belongs to the ABC transporter superfamily.</text>
</comment>
<dbReference type="PANTHER" id="PTHR24220">
    <property type="entry name" value="IMPORT ATP-BINDING PROTEIN"/>
    <property type="match status" value="1"/>
</dbReference>
<comment type="subcellular location">
    <subcellularLocation>
        <location evidence="11">Cell inner membrane</location>
        <topology evidence="11">Peripheral membrane protein</topology>
        <orientation evidence="11">Cytoplasmic side</orientation>
    </subcellularLocation>
    <subcellularLocation>
        <location evidence="2">Cell membrane</location>
        <topology evidence="2">Peripheral membrane protein</topology>
    </subcellularLocation>
</comment>
<evidence type="ECO:0000313" key="14">
    <source>
        <dbReference type="Proteomes" id="UP000388235"/>
    </source>
</evidence>
<dbReference type="PANTHER" id="PTHR24220:SF470">
    <property type="entry name" value="CELL DIVISION ATP-BINDING PROTEIN FTSE"/>
    <property type="match status" value="1"/>
</dbReference>
<dbReference type="InterPro" id="IPR003439">
    <property type="entry name" value="ABC_transporter-like_ATP-bd"/>
</dbReference>
<evidence type="ECO:0000256" key="3">
    <source>
        <dbReference type="ARBA" id="ARBA00005417"/>
    </source>
</evidence>
<reference evidence="13 14" key="1">
    <citation type="submission" date="2019-11" db="EMBL/GenBank/DDBJ databases">
        <authorList>
            <person name="Khan S.A."/>
            <person name="Jeon C.O."/>
            <person name="Chun B.H."/>
        </authorList>
    </citation>
    <scope>NUCLEOTIDE SEQUENCE [LARGE SCALE GENOMIC DNA]</scope>
    <source>
        <strain evidence="13 14">IMCC 1097</strain>
    </source>
</reference>
<keyword evidence="14" id="KW-1185">Reference proteome</keyword>
<dbReference type="GO" id="GO:0022857">
    <property type="term" value="F:transmembrane transporter activity"/>
    <property type="evidence" value="ECO:0007669"/>
    <property type="project" value="TreeGrafter"/>
</dbReference>
<evidence type="ECO:0000313" key="13">
    <source>
        <dbReference type="EMBL" id="QGG79222.1"/>
    </source>
</evidence>
<dbReference type="SMART" id="SM00382">
    <property type="entry name" value="AAA"/>
    <property type="match status" value="1"/>
</dbReference>
<evidence type="ECO:0000256" key="4">
    <source>
        <dbReference type="ARBA" id="ARBA00020019"/>
    </source>
</evidence>